<dbReference type="InterPro" id="IPR054440">
    <property type="entry name" value="Gp32-like"/>
</dbReference>
<evidence type="ECO:0000313" key="2">
    <source>
        <dbReference type="EMBL" id="CAB4182722.1"/>
    </source>
</evidence>
<sequence>MADITSANAVFILSVPLLLPVPQQLQGFATDDIFSTDDVDATEVMMGVDGILSGGVVLAAIAQGISLQADSASNSLFDAWYQGQRGNVAAYPAQGIITLSSIGKSYVMNTGYLTRYKPMADAKKVLQPRQYRITWQAVYPVPVGAGG</sequence>
<dbReference type="EMBL" id="LR797038">
    <property type="protein sequence ID" value="CAB4182722.1"/>
    <property type="molecule type" value="Genomic_DNA"/>
</dbReference>
<dbReference type="EMBL" id="LR796529">
    <property type="protein sequence ID" value="CAB4149658.1"/>
    <property type="molecule type" value="Genomic_DNA"/>
</dbReference>
<gene>
    <name evidence="2" type="ORF">UFOVP1081_18</name>
    <name evidence="3" type="ORF">UFOVP1433_18</name>
    <name evidence="1" type="ORF">UFOVP553_18</name>
</gene>
<reference evidence="2" key="1">
    <citation type="submission" date="2020-05" db="EMBL/GenBank/DDBJ databases">
        <authorList>
            <person name="Chiriac C."/>
            <person name="Salcher M."/>
            <person name="Ghai R."/>
            <person name="Kavagutti S V."/>
        </authorList>
    </citation>
    <scope>NUCLEOTIDE SEQUENCE</scope>
</reference>
<proteinExistence type="predicted"/>
<accession>A0A6J5QGL2</accession>
<dbReference type="EMBL" id="LR797392">
    <property type="protein sequence ID" value="CAB4212714.1"/>
    <property type="molecule type" value="Genomic_DNA"/>
</dbReference>
<dbReference type="Pfam" id="PF22764">
    <property type="entry name" value="E217_Gp32"/>
    <property type="match status" value="1"/>
</dbReference>
<evidence type="ECO:0000313" key="1">
    <source>
        <dbReference type="EMBL" id="CAB4149658.1"/>
    </source>
</evidence>
<organism evidence="2">
    <name type="scientific">uncultured Caudovirales phage</name>
    <dbReference type="NCBI Taxonomy" id="2100421"/>
    <lineage>
        <taxon>Viruses</taxon>
        <taxon>Duplodnaviria</taxon>
        <taxon>Heunggongvirae</taxon>
        <taxon>Uroviricota</taxon>
        <taxon>Caudoviricetes</taxon>
        <taxon>Peduoviridae</taxon>
        <taxon>Maltschvirus</taxon>
        <taxon>Maltschvirus maltsch</taxon>
    </lineage>
</organism>
<name>A0A6J5QGL2_9CAUD</name>
<evidence type="ECO:0000313" key="3">
    <source>
        <dbReference type="EMBL" id="CAB4212714.1"/>
    </source>
</evidence>
<protein>
    <submittedName>
        <fullName evidence="2">Uncharacterized protein</fullName>
    </submittedName>
</protein>